<dbReference type="Proteomes" id="UP001166052">
    <property type="component" value="Unassembled WGS sequence"/>
</dbReference>
<organism evidence="3 4">
    <name type="scientific">Polypterus senegalus</name>
    <name type="common">Senegal bichir</name>
    <dbReference type="NCBI Taxonomy" id="55291"/>
    <lineage>
        <taxon>Eukaryota</taxon>
        <taxon>Metazoa</taxon>
        <taxon>Chordata</taxon>
        <taxon>Craniata</taxon>
        <taxon>Vertebrata</taxon>
        <taxon>Euteleostomi</taxon>
        <taxon>Actinopterygii</taxon>
        <taxon>Polypteriformes</taxon>
        <taxon>Polypteridae</taxon>
        <taxon>Polypterus</taxon>
    </lineage>
</organism>
<reference evidence="3" key="1">
    <citation type="journal article" date="2021" name="Cell">
        <title>Tracing the genetic footprints of vertebrate landing in non-teleost ray-finned fishes.</title>
        <authorList>
            <person name="Bi X."/>
            <person name="Wang K."/>
            <person name="Yang L."/>
            <person name="Pan H."/>
            <person name="Jiang H."/>
            <person name="Wei Q."/>
            <person name="Fang M."/>
            <person name="Yu H."/>
            <person name="Zhu C."/>
            <person name="Cai Y."/>
            <person name="He Y."/>
            <person name="Gan X."/>
            <person name="Zeng H."/>
            <person name="Yu D."/>
            <person name="Zhu Y."/>
            <person name="Jiang H."/>
            <person name="Qiu Q."/>
            <person name="Yang H."/>
            <person name="Zhang Y.E."/>
            <person name="Wang W."/>
            <person name="Zhu M."/>
            <person name="He S."/>
            <person name="Zhang G."/>
        </authorList>
    </citation>
    <scope>NUCLEOTIDE SEQUENCE</scope>
    <source>
        <strain evidence="3">Bchr_001</strain>
    </source>
</reference>
<evidence type="ECO:0000313" key="3">
    <source>
        <dbReference type="EMBL" id="MBN3291053.1"/>
    </source>
</evidence>
<proteinExistence type="inferred from homology"/>
<evidence type="ECO:0000256" key="2">
    <source>
        <dbReference type="ARBA" id="ARBA00040939"/>
    </source>
</evidence>
<accession>A0ABS2YXB8</accession>
<dbReference type="Gene3D" id="2.20.25.10">
    <property type="match status" value="1"/>
</dbReference>
<dbReference type="InterPro" id="IPR005651">
    <property type="entry name" value="Trm112-like"/>
</dbReference>
<keyword evidence="4" id="KW-1185">Reference proteome</keyword>
<dbReference type="EMBL" id="JAAWVN010010574">
    <property type="protein sequence ID" value="MBN3291053.1"/>
    <property type="molecule type" value="Genomic_DNA"/>
</dbReference>
<evidence type="ECO:0000313" key="4">
    <source>
        <dbReference type="Proteomes" id="UP001166052"/>
    </source>
</evidence>
<feature type="non-terminal residue" evidence="3">
    <location>
        <position position="1"/>
    </location>
</feature>
<sequence length="115" mass="13384">MHPLIKSLGIDRQLQFPVTPLINKRIPVRTLRVSEIRFNDKSEQSSTYSFDKSLLKYLVCPLSKKPLRYEEQTNELINDELGIAYPVVDGIPNLIPQDARKIHRNEMHKNDSKLE</sequence>
<protein>
    <recommendedName>
        <fullName evidence="2">Protein preY, mitochondrial</fullName>
    </recommendedName>
</protein>
<feature type="non-terminal residue" evidence="3">
    <location>
        <position position="115"/>
    </location>
</feature>
<gene>
    <name evidence="3" type="primary">Pyurf</name>
    <name evidence="3" type="ORF">GTO92_0005577</name>
</gene>
<evidence type="ECO:0000256" key="1">
    <source>
        <dbReference type="ARBA" id="ARBA00038479"/>
    </source>
</evidence>
<dbReference type="PANTHER" id="PTHR33505:SF4">
    <property type="entry name" value="PROTEIN PREY, MITOCHONDRIAL"/>
    <property type="match status" value="1"/>
</dbReference>
<comment type="similarity">
    <text evidence="1">Belongs to the PREY family.</text>
</comment>
<dbReference type="HAMAP" id="MF_01187">
    <property type="entry name" value="UPF0434"/>
    <property type="match status" value="1"/>
</dbReference>
<dbReference type="PANTHER" id="PTHR33505">
    <property type="entry name" value="ZGC:162634"/>
    <property type="match status" value="1"/>
</dbReference>
<name>A0ABS2YXB8_POLSE</name>
<dbReference type="Pfam" id="PF03966">
    <property type="entry name" value="Trm112p"/>
    <property type="match status" value="1"/>
</dbReference>
<comment type="caution">
    <text evidence="3">The sequence shown here is derived from an EMBL/GenBank/DDBJ whole genome shotgun (WGS) entry which is preliminary data.</text>
</comment>
<dbReference type="SUPFAM" id="SSF158997">
    <property type="entry name" value="Trm112p-like"/>
    <property type="match status" value="1"/>
</dbReference>